<dbReference type="PANTHER" id="PTHR37947">
    <property type="entry name" value="BLL2462 PROTEIN"/>
    <property type="match status" value="1"/>
</dbReference>
<protein>
    <submittedName>
        <fullName evidence="3">VWA domain-containing protein</fullName>
    </submittedName>
</protein>
<gene>
    <name evidence="3" type="ORF">NB063_10115</name>
</gene>
<dbReference type="CDD" id="cd00198">
    <property type="entry name" value="vWFA"/>
    <property type="match status" value="1"/>
</dbReference>
<proteinExistence type="predicted"/>
<dbReference type="Pfam" id="PF00092">
    <property type="entry name" value="VWA"/>
    <property type="match status" value="1"/>
</dbReference>
<sequence length="312" mass="33309">METQDQAASVAAAQQMSSFNPIDGVVVPIAATDLEFGLSERQSKGKAYSFTAAANGNAVRLTTDSFASGAGKPIPPLFPIQGLIREIRPQCTATHTFTTLDVSVVVDRSGSMRYAADESSQTRSPPVAEPAGWQTGDPVAPNSRWLDLVASVNSFCNELSQTAKIEKVSLCGYAHASACHQTLTDDYQLISDELDTLSANFYGGSTNVGDGILEGLASVSDPKYCRPWASNALVVMSDGNHNTGTDPIYAAGEAIKKSVPIYTVSFSFEANQGLMQRIADMTGGTHYHAEDAQQLNEAFKQIARRLPSMLTE</sequence>
<dbReference type="RefSeq" id="WP_250928601.1">
    <property type="nucleotide sequence ID" value="NZ_JAMQBK010000025.1"/>
</dbReference>
<name>A0ABT0U267_9BACT</name>
<evidence type="ECO:0000259" key="2">
    <source>
        <dbReference type="PROSITE" id="PS50234"/>
    </source>
</evidence>
<dbReference type="InterPro" id="IPR002035">
    <property type="entry name" value="VWF_A"/>
</dbReference>
<dbReference type="PANTHER" id="PTHR37947:SF1">
    <property type="entry name" value="BLL2462 PROTEIN"/>
    <property type="match status" value="1"/>
</dbReference>
<dbReference type="EMBL" id="JAMQBK010000025">
    <property type="protein sequence ID" value="MCM2370962.1"/>
    <property type="molecule type" value="Genomic_DNA"/>
</dbReference>
<feature type="region of interest" description="Disordered" evidence="1">
    <location>
        <begin position="114"/>
        <end position="136"/>
    </location>
</feature>
<feature type="domain" description="VWFA" evidence="2">
    <location>
        <begin position="101"/>
        <end position="302"/>
    </location>
</feature>
<dbReference type="PROSITE" id="PS50234">
    <property type="entry name" value="VWFA"/>
    <property type="match status" value="1"/>
</dbReference>
<dbReference type="InterPro" id="IPR036465">
    <property type="entry name" value="vWFA_dom_sf"/>
</dbReference>
<dbReference type="SUPFAM" id="SSF53300">
    <property type="entry name" value="vWA-like"/>
    <property type="match status" value="1"/>
</dbReference>
<evidence type="ECO:0000313" key="3">
    <source>
        <dbReference type="EMBL" id="MCM2370962.1"/>
    </source>
</evidence>
<dbReference type="SMART" id="SM00327">
    <property type="entry name" value="VWA"/>
    <property type="match status" value="1"/>
</dbReference>
<evidence type="ECO:0000313" key="4">
    <source>
        <dbReference type="Proteomes" id="UP001202961"/>
    </source>
</evidence>
<accession>A0ABT0U267</accession>
<dbReference type="Proteomes" id="UP001202961">
    <property type="component" value="Unassembled WGS sequence"/>
</dbReference>
<keyword evidence="4" id="KW-1185">Reference proteome</keyword>
<comment type="caution">
    <text evidence="3">The sequence shown here is derived from an EMBL/GenBank/DDBJ whole genome shotgun (WGS) entry which is preliminary data.</text>
</comment>
<reference evidence="3 4" key="1">
    <citation type="journal article" date="2022" name="Syst. Appl. Microbiol.">
        <title>Rhodopirellula aestuarii sp. nov., a novel member of the genus Rhodopirellula isolated from brackish sediments collected in the Tagus River estuary, Portugal.</title>
        <authorList>
            <person name="Vitorino I.R."/>
            <person name="Klimek D."/>
            <person name="Calusinska M."/>
            <person name="Lobo-da-Cunha A."/>
            <person name="Vasconcelos V."/>
            <person name="Lage O.M."/>
        </authorList>
    </citation>
    <scope>NUCLEOTIDE SEQUENCE [LARGE SCALE GENOMIC DNA]</scope>
    <source>
        <strain evidence="3 4">ICT_H3.1</strain>
    </source>
</reference>
<evidence type="ECO:0000256" key="1">
    <source>
        <dbReference type="SAM" id="MobiDB-lite"/>
    </source>
</evidence>
<dbReference type="Gene3D" id="3.40.50.410">
    <property type="entry name" value="von Willebrand factor, type A domain"/>
    <property type="match status" value="1"/>
</dbReference>
<organism evidence="3 4">
    <name type="scientific">Aporhodopirellula aestuarii</name>
    <dbReference type="NCBI Taxonomy" id="2950107"/>
    <lineage>
        <taxon>Bacteria</taxon>
        <taxon>Pseudomonadati</taxon>
        <taxon>Planctomycetota</taxon>
        <taxon>Planctomycetia</taxon>
        <taxon>Pirellulales</taxon>
        <taxon>Pirellulaceae</taxon>
        <taxon>Aporhodopirellula</taxon>
    </lineage>
</organism>